<comment type="subunit">
    <text evidence="2">Homodimer.</text>
</comment>
<dbReference type="SUPFAM" id="SSF51735">
    <property type="entry name" value="NAD(P)-binding Rossmann-fold domains"/>
    <property type="match status" value="1"/>
</dbReference>
<dbReference type="Gene3D" id="3.40.50.720">
    <property type="entry name" value="NAD(P)-binding Rossmann-like Domain"/>
    <property type="match status" value="1"/>
</dbReference>
<feature type="binding site" evidence="9">
    <location>
        <position position="59"/>
    </location>
    <ligand>
        <name>NAD(+)</name>
        <dbReference type="ChEBI" id="CHEBI:57540"/>
    </ligand>
</feature>
<evidence type="ECO:0000256" key="7">
    <source>
        <dbReference type="PIRSR" id="PIRSR000102-1"/>
    </source>
</evidence>
<feature type="binding site" evidence="9">
    <location>
        <begin position="142"/>
        <end position="144"/>
    </location>
    <ligand>
        <name>NAD(+)</name>
        <dbReference type="ChEBI" id="CHEBI:57540"/>
    </ligand>
</feature>
<proteinExistence type="inferred from homology"/>
<dbReference type="PANTHER" id="PTHR11540">
    <property type="entry name" value="MALATE AND LACTATE DEHYDROGENASE"/>
    <property type="match status" value="1"/>
</dbReference>
<evidence type="ECO:0000259" key="13">
    <source>
        <dbReference type="Pfam" id="PF02866"/>
    </source>
</evidence>
<feature type="domain" description="Lactate/malate dehydrogenase C-terminal" evidence="13">
    <location>
        <begin position="173"/>
        <end position="337"/>
    </location>
</feature>
<keyword evidence="3 11" id="KW-0816">Tricarboxylic acid cycle</keyword>
<feature type="binding site" evidence="9">
    <location>
        <begin position="33"/>
        <end position="39"/>
    </location>
    <ligand>
        <name>NAD(+)</name>
        <dbReference type="ChEBI" id="CHEBI:57540"/>
    </ligand>
</feature>
<evidence type="ECO:0000256" key="6">
    <source>
        <dbReference type="ARBA" id="ARBA00048313"/>
    </source>
</evidence>
<feature type="binding site" evidence="8">
    <location>
        <position position="179"/>
    </location>
    <ligand>
        <name>substrate</name>
    </ligand>
</feature>
<dbReference type="Pfam" id="PF02866">
    <property type="entry name" value="Ldh_1_C"/>
    <property type="match status" value="1"/>
</dbReference>
<evidence type="ECO:0000256" key="10">
    <source>
        <dbReference type="RuleBase" id="RU003369"/>
    </source>
</evidence>
<organism evidence="14 15">
    <name type="scientific">Mizuhopecten yessoensis</name>
    <name type="common">Japanese scallop</name>
    <name type="synonym">Patinopecten yessoensis</name>
    <dbReference type="NCBI Taxonomy" id="6573"/>
    <lineage>
        <taxon>Eukaryota</taxon>
        <taxon>Metazoa</taxon>
        <taxon>Spiralia</taxon>
        <taxon>Lophotrochozoa</taxon>
        <taxon>Mollusca</taxon>
        <taxon>Bivalvia</taxon>
        <taxon>Autobranchia</taxon>
        <taxon>Pteriomorphia</taxon>
        <taxon>Pectinida</taxon>
        <taxon>Pectinoidea</taxon>
        <taxon>Pectinidae</taxon>
        <taxon>Mizuhopecten</taxon>
    </lineage>
</organism>
<dbReference type="FunFam" id="3.40.50.720:FF:000013">
    <property type="entry name" value="Malate dehydrogenase"/>
    <property type="match status" value="1"/>
</dbReference>
<feature type="binding site" evidence="8">
    <location>
        <position position="112"/>
    </location>
    <ligand>
        <name>substrate</name>
    </ligand>
</feature>
<comment type="caution">
    <text evidence="14">The sequence shown here is derived from an EMBL/GenBank/DDBJ whole genome shotgun (WGS) entry which is preliminary data.</text>
</comment>
<gene>
    <name evidence="14" type="ORF">KP79_PYT00534</name>
</gene>
<dbReference type="GO" id="GO:0030060">
    <property type="term" value="F:L-malate dehydrogenase (NAD+) activity"/>
    <property type="evidence" value="ECO:0007669"/>
    <property type="project" value="UniProtKB-EC"/>
</dbReference>
<dbReference type="PANTHER" id="PTHR11540:SF16">
    <property type="entry name" value="MALATE DEHYDROGENASE, MITOCHONDRIAL"/>
    <property type="match status" value="1"/>
</dbReference>
<dbReference type="SUPFAM" id="SSF56327">
    <property type="entry name" value="LDH C-terminal domain-like"/>
    <property type="match status" value="1"/>
</dbReference>
<evidence type="ECO:0000313" key="14">
    <source>
        <dbReference type="EMBL" id="OWF53111.1"/>
    </source>
</evidence>
<evidence type="ECO:0000256" key="2">
    <source>
        <dbReference type="ARBA" id="ARBA00011738"/>
    </source>
</evidence>
<dbReference type="GO" id="GO:0006099">
    <property type="term" value="P:tricarboxylic acid cycle"/>
    <property type="evidence" value="ECO:0007669"/>
    <property type="project" value="UniProtKB-KW"/>
</dbReference>
<keyword evidence="5 9" id="KW-0520">NAD</keyword>
<evidence type="ECO:0000256" key="11">
    <source>
        <dbReference type="RuleBase" id="RU003405"/>
    </source>
</evidence>
<feature type="binding site" evidence="8">
    <location>
        <position position="106"/>
    </location>
    <ligand>
        <name>substrate</name>
    </ligand>
</feature>
<evidence type="ECO:0000256" key="4">
    <source>
        <dbReference type="ARBA" id="ARBA00023002"/>
    </source>
</evidence>
<dbReference type="CDD" id="cd01337">
    <property type="entry name" value="MDH_glyoxysomal_mitochondrial"/>
    <property type="match status" value="1"/>
</dbReference>
<dbReference type="OrthoDB" id="755699at2759"/>
<dbReference type="PROSITE" id="PS00068">
    <property type="entry name" value="MDH"/>
    <property type="match status" value="1"/>
</dbReference>
<keyword evidence="4 10" id="KW-0560">Oxidoreductase</keyword>
<keyword evidence="15" id="KW-1185">Reference proteome</keyword>
<evidence type="ECO:0000256" key="5">
    <source>
        <dbReference type="ARBA" id="ARBA00023027"/>
    </source>
</evidence>
<dbReference type="Proteomes" id="UP000242188">
    <property type="component" value="Unassembled WGS sequence"/>
</dbReference>
<accession>A0A210QWL4</accession>
<evidence type="ECO:0000256" key="1">
    <source>
        <dbReference type="ARBA" id="ARBA00008824"/>
    </source>
</evidence>
<dbReference type="InterPro" id="IPR001557">
    <property type="entry name" value="L-lactate/malate_DH"/>
</dbReference>
<dbReference type="InterPro" id="IPR036291">
    <property type="entry name" value="NAD(P)-bd_dom_sf"/>
</dbReference>
<dbReference type="PIRSF" id="PIRSF000102">
    <property type="entry name" value="Lac_mal_DH"/>
    <property type="match status" value="1"/>
</dbReference>
<feature type="active site" description="Proton acceptor" evidence="7">
    <location>
        <position position="203"/>
    </location>
</feature>
<dbReference type="InterPro" id="IPR010097">
    <property type="entry name" value="Malate_DH_type1"/>
</dbReference>
<dbReference type="Gene3D" id="3.90.110.10">
    <property type="entry name" value="Lactate dehydrogenase/glycoside hydrolase, family 4, C-terminal"/>
    <property type="match status" value="1"/>
</dbReference>
<dbReference type="InterPro" id="IPR001252">
    <property type="entry name" value="Malate_DH_AS"/>
</dbReference>
<evidence type="ECO:0000313" key="15">
    <source>
        <dbReference type="Proteomes" id="UP000242188"/>
    </source>
</evidence>
<sequence length="342" mass="35782">MFSRLARPAISKCITQRTFTTSSKDSAKVAVLGASGGIGQPLSLLLKTSPAISQLSLYDIAHTPGVAADLSHIETPAKVSGHMGPDELDACLEGADVVLIPAGVPRKPGMTRDDLFNTNASIVLNLAKACARVCPNAILGIITNPVNSTVPIAAEVYKKMGVKGWEKRLFGVTTLDAVRANTFIAAARGVDVSKMGVPVIGGHSGVTIIPVISQATPTVSFPMEERKALTERIQNAGTEVVEAKAGAGSATLSMAFAAARFADKLLEALAGGIEQVECAYVKSDQTDATYFANPILLGKNGVEKNLGVGQMIEYEVGLVSAAMDELKSNIKKGEDFVAKNWS</sequence>
<dbReference type="GO" id="GO:0006108">
    <property type="term" value="P:malate metabolic process"/>
    <property type="evidence" value="ECO:0007669"/>
    <property type="project" value="InterPro"/>
</dbReference>
<comment type="catalytic activity">
    <reaction evidence="6 11">
        <text>(S)-malate + NAD(+) = oxaloacetate + NADH + H(+)</text>
        <dbReference type="Rhea" id="RHEA:21432"/>
        <dbReference type="ChEBI" id="CHEBI:15378"/>
        <dbReference type="ChEBI" id="CHEBI:15589"/>
        <dbReference type="ChEBI" id="CHEBI:16452"/>
        <dbReference type="ChEBI" id="CHEBI:57540"/>
        <dbReference type="ChEBI" id="CHEBI:57945"/>
        <dbReference type="EC" id="1.1.1.37"/>
    </reaction>
</comment>
<dbReference type="GO" id="GO:0005739">
    <property type="term" value="C:mitochondrion"/>
    <property type="evidence" value="ECO:0007669"/>
    <property type="project" value="TreeGrafter"/>
</dbReference>
<evidence type="ECO:0000259" key="12">
    <source>
        <dbReference type="Pfam" id="PF00056"/>
    </source>
</evidence>
<dbReference type="Pfam" id="PF00056">
    <property type="entry name" value="Ldh_1_N"/>
    <property type="match status" value="1"/>
</dbReference>
<feature type="binding site" evidence="8">
    <location>
        <position position="144"/>
    </location>
    <ligand>
        <name>substrate</name>
    </ligand>
</feature>
<dbReference type="InterPro" id="IPR022383">
    <property type="entry name" value="Lactate/malate_DH_C"/>
</dbReference>
<dbReference type="InterPro" id="IPR001236">
    <property type="entry name" value="Lactate/malate_DH_N"/>
</dbReference>
<feature type="binding site" evidence="9">
    <location>
        <position position="254"/>
    </location>
    <ligand>
        <name>NAD(+)</name>
        <dbReference type="ChEBI" id="CHEBI:57540"/>
    </ligand>
</feature>
<feature type="binding site" evidence="9">
    <location>
        <position position="119"/>
    </location>
    <ligand>
        <name>NAD(+)</name>
        <dbReference type="ChEBI" id="CHEBI:57540"/>
    </ligand>
</feature>
<evidence type="ECO:0000256" key="8">
    <source>
        <dbReference type="PIRSR" id="PIRSR000102-2"/>
    </source>
</evidence>
<protein>
    <recommendedName>
        <fullName evidence="11">Malate dehydrogenase</fullName>
        <ecNumber evidence="11">1.1.1.37</ecNumber>
    </recommendedName>
</protein>
<dbReference type="EMBL" id="NEDP02001510">
    <property type="protein sequence ID" value="OWF53111.1"/>
    <property type="molecule type" value="Genomic_DNA"/>
</dbReference>
<dbReference type="InterPro" id="IPR015955">
    <property type="entry name" value="Lactate_DH/Glyco_Ohase_4_C"/>
</dbReference>
<feature type="domain" description="Lactate/malate dehydrogenase N-terminal" evidence="12">
    <location>
        <begin position="28"/>
        <end position="163"/>
    </location>
</feature>
<dbReference type="EC" id="1.1.1.37" evidence="11"/>
<dbReference type="NCBIfam" id="TIGR01772">
    <property type="entry name" value="MDH_euk_gproteo"/>
    <property type="match status" value="1"/>
</dbReference>
<dbReference type="AlphaFoldDB" id="A0A210QWL4"/>
<evidence type="ECO:0000256" key="9">
    <source>
        <dbReference type="PIRSR" id="PIRSR000102-3"/>
    </source>
</evidence>
<dbReference type="STRING" id="6573.A0A210QWL4"/>
<name>A0A210QWL4_MIZYE</name>
<evidence type="ECO:0000256" key="3">
    <source>
        <dbReference type="ARBA" id="ARBA00022532"/>
    </source>
</evidence>
<comment type="similarity">
    <text evidence="1">Belongs to the LDH/MDH superfamily. MDH type 1 family.</text>
</comment>
<reference evidence="14 15" key="1">
    <citation type="journal article" date="2017" name="Nat. Ecol. Evol.">
        <title>Scallop genome provides insights into evolution of bilaterian karyotype and development.</title>
        <authorList>
            <person name="Wang S."/>
            <person name="Zhang J."/>
            <person name="Jiao W."/>
            <person name="Li J."/>
            <person name="Xun X."/>
            <person name="Sun Y."/>
            <person name="Guo X."/>
            <person name="Huan P."/>
            <person name="Dong B."/>
            <person name="Zhang L."/>
            <person name="Hu X."/>
            <person name="Sun X."/>
            <person name="Wang J."/>
            <person name="Zhao C."/>
            <person name="Wang Y."/>
            <person name="Wang D."/>
            <person name="Huang X."/>
            <person name="Wang R."/>
            <person name="Lv J."/>
            <person name="Li Y."/>
            <person name="Zhang Z."/>
            <person name="Liu B."/>
            <person name="Lu W."/>
            <person name="Hui Y."/>
            <person name="Liang J."/>
            <person name="Zhou Z."/>
            <person name="Hou R."/>
            <person name="Li X."/>
            <person name="Liu Y."/>
            <person name="Li H."/>
            <person name="Ning X."/>
            <person name="Lin Y."/>
            <person name="Zhao L."/>
            <person name="Xing Q."/>
            <person name="Dou J."/>
            <person name="Li Y."/>
            <person name="Mao J."/>
            <person name="Guo H."/>
            <person name="Dou H."/>
            <person name="Li T."/>
            <person name="Mu C."/>
            <person name="Jiang W."/>
            <person name="Fu Q."/>
            <person name="Fu X."/>
            <person name="Miao Y."/>
            <person name="Liu J."/>
            <person name="Yu Q."/>
            <person name="Li R."/>
            <person name="Liao H."/>
            <person name="Li X."/>
            <person name="Kong Y."/>
            <person name="Jiang Z."/>
            <person name="Chourrout D."/>
            <person name="Li R."/>
            <person name="Bao Z."/>
        </authorList>
    </citation>
    <scope>NUCLEOTIDE SEQUENCE [LARGE SCALE GENOMIC DNA]</scope>
    <source>
        <strain evidence="14 15">PY_sf001</strain>
    </source>
</reference>
<dbReference type="FunFam" id="3.90.110.10:FF:000001">
    <property type="entry name" value="Malate dehydrogenase"/>
    <property type="match status" value="1"/>
</dbReference>